<reference evidence="1 4" key="2">
    <citation type="submission" date="2020-08" db="EMBL/GenBank/DDBJ databases">
        <title>Sequencing the genomes of 1000 actinobacteria strains.</title>
        <authorList>
            <person name="Klenk H.-P."/>
        </authorList>
    </citation>
    <scope>NUCLEOTIDE SEQUENCE [LARGE SCALE GENOMIC DNA]</scope>
    <source>
        <strain evidence="1 4">DSM 15626</strain>
    </source>
</reference>
<sequence length="104" mass="11090">MTATATKLQIPAAVADRLLELLATDDTFRDLFTHDRHAALITLGLDPELVKIAPLGCMAVETLAPKAAIAAARAELTTYLTAANNHTNPHVLESGAMHAVLRHN</sequence>
<dbReference type="EMBL" id="JACHKF010000001">
    <property type="protein sequence ID" value="MBB6569012.1"/>
    <property type="molecule type" value="Genomic_DNA"/>
</dbReference>
<evidence type="ECO:0000313" key="3">
    <source>
        <dbReference type="Proteomes" id="UP000534306"/>
    </source>
</evidence>
<name>A0A7Y4KYR4_9ACTN</name>
<keyword evidence="3" id="KW-1185">Reference proteome</keyword>
<evidence type="ECO:0000313" key="4">
    <source>
        <dbReference type="Proteomes" id="UP000553957"/>
    </source>
</evidence>
<reference evidence="2 3" key="1">
    <citation type="submission" date="2020-05" db="EMBL/GenBank/DDBJ databases">
        <title>Genome sequence of Kribbella sandramycini ATCC 39419.</title>
        <authorList>
            <person name="Maclea K.S."/>
            <person name="Fair J.L."/>
        </authorList>
    </citation>
    <scope>NUCLEOTIDE SEQUENCE [LARGE SCALE GENOMIC DNA]</scope>
    <source>
        <strain evidence="2 3">ATCC 39419</strain>
    </source>
</reference>
<dbReference type="InterPro" id="IPR030976">
    <property type="entry name" value="Mod_pep_NH_fam"/>
</dbReference>
<evidence type="ECO:0000313" key="1">
    <source>
        <dbReference type="EMBL" id="MBB6569012.1"/>
    </source>
</evidence>
<protein>
    <submittedName>
        <fullName evidence="2">Putative modified peptide</fullName>
    </submittedName>
</protein>
<gene>
    <name evidence="1" type="ORF">HNR71_004649</name>
    <name evidence="2" type="ORF">HPO96_12905</name>
</gene>
<proteinExistence type="predicted"/>
<dbReference type="RefSeq" id="WP_171673586.1">
    <property type="nucleotide sequence ID" value="NZ_BAAAGT010000013.1"/>
</dbReference>
<comment type="caution">
    <text evidence="2">The sequence shown here is derived from an EMBL/GenBank/DDBJ whole genome shotgun (WGS) entry which is preliminary data.</text>
</comment>
<dbReference type="Proteomes" id="UP000534306">
    <property type="component" value="Unassembled WGS sequence"/>
</dbReference>
<accession>A0A7Y4KYR4</accession>
<dbReference type="NCBIfam" id="TIGR04509">
    <property type="entry name" value="mod_pep_NH_fam"/>
    <property type="match status" value="1"/>
</dbReference>
<evidence type="ECO:0000313" key="2">
    <source>
        <dbReference type="EMBL" id="NOL41144.1"/>
    </source>
</evidence>
<dbReference type="AlphaFoldDB" id="A0A7Y4KYR4"/>
<dbReference type="EMBL" id="JABJRC010000002">
    <property type="protein sequence ID" value="NOL41144.1"/>
    <property type="molecule type" value="Genomic_DNA"/>
</dbReference>
<dbReference type="Proteomes" id="UP000553957">
    <property type="component" value="Unassembled WGS sequence"/>
</dbReference>
<organism evidence="2 3">
    <name type="scientific">Kribbella sandramycini</name>
    <dbReference type="NCBI Taxonomy" id="60450"/>
    <lineage>
        <taxon>Bacteria</taxon>
        <taxon>Bacillati</taxon>
        <taxon>Actinomycetota</taxon>
        <taxon>Actinomycetes</taxon>
        <taxon>Propionibacteriales</taxon>
        <taxon>Kribbellaceae</taxon>
        <taxon>Kribbella</taxon>
    </lineage>
</organism>